<sequence>MEDIEVAGDVQKMLNHILLAIKDQKYHHFVRHCFTLSSSIPYWLWLHLPFGDKPAPDIAMMVVRLLAESTTFSATMGAQVIKDRT</sequence>
<evidence type="ECO:0000313" key="1">
    <source>
        <dbReference type="EMBL" id="KAK7081329.1"/>
    </source>
</evidence>
<dbReference type="GO" id="GO:0071897">
    <property type="term" value="P:DNA biosynthetic process"/>
    <property type="evidence" value="ECO:0007669"/>
    <property type="project" value="UniProtKB-ARBA"/>
</dbReference>
<dbReference type="InterPro" id="IPR043502">
    <property type="entry name" value="DNA/RNA_pol_sf"/>
</dbReference>
<comment type="caution">
    <text evidence="1">The sequence shown here is derived from an EMBL/GenBank/DDBJ whole genome shotgun (WGS) entry which is preliminary data.</text>
</comment>
<dbReference type="SUPFAM" id="SSF56672">
    <property type="entry name" value="DNA/RNA polymerases"/>
    <property type="match status" value="1"/>
</dbReference>
<accession>A0AAN8XKX4</accession>
<keyword evidence="2" id="KW-1185">Reference proteome</keyword>
<protein>
    <submittedName>
        <fullName evidence="1">Uncharacterized protein</fullName>
    </submittedName>
</protein>
<name>A0AAN8XKX4_HALRR</name>
<gene>
    <name evidence="1" type="ORF">SK128_018648</name>
</gene>
<reference evidence="1 2" key="1">
    <citation type="submission" date="2023-11" db="EMBL/GenBank/DDBJ databases">
        <title>Halocaridina rubra genome assembly.</title>
        <authorList>
            <person name="Smith C."/>
        </authorList>
    </citation>
    <scope>NUCLEOTIDE SEQUENCE [LARGE SCALE GENOMIC DNA]</scope>
    <source>
        <strain evidence="1">EP-1</strain>
        <tissue evidence="1">Whole</tissue>
    </source>
</reference>
<feature type="non-terminal residue" evidence="1">
    <location>
        <position position="85"/>
    </location>
</feature>
<evidence type="ECO:0000313" key="2">
    <source>
        <dbReference type="Proteomes" id="UP001381693"/>
    </source>
</evidence>
<dbReference type="EMBL" id="JAXCGZ010005289">
    <property type="protein sequence ID" value="KAK7081329.1"/>
    <property type="molecule type" value="Genomic_DNA"/>
</dbReference>
<dbReference type="AlphaFoldDB" id="A0AAN8XKX4"/>
<organism evidence="1 2">
    <name type="scientific">Halocaridina rubra</name>
    <name type="common">Hawaiian red shrimp</name>
    <dbReference type="NCBI Taxonomy" id="373956"/>
    <lineage>
        <taxon>Eukaryota</taxon>
        <taxon>Metazoa</taxon>
        <taxon>Ecdysozoa</taxon>
        <taxon>Arthropoda</taxon>
        <taxon>Crustacea</taxon>
        <taxon>Multicrustacea</taxon>
        <taxon>Malacostraca</taxon>
        <taxon>Eumalacostraca</taxon>
        <taxon>Eucarida</taxon>
        <taxon>Decapoda</taxon>
        <taxon>Pleocyemata</taxon>
        <taxon>Caridea</taxon>
        <taxon>Atyoidea</taxon>
        <taxon>Atyidae</taxon>
        <taxon>Halocaridina</taxon>
    </lineage>
</organism>
<proteinExistence type="predicted"/>
<dbReference type="Proteomes" id="UP001381693">
    <property type="component" value="Unassembled WGS sequence"/>
</dbReference>